<gene>
    <name evidence="2" type="ORF">KEC16_02535</name>
</gene>
<accession>A0ABS5I8W0</accession>
<sequence>MTEIVIEFSRPVLVDVIPTRGMDMEIEANAAECAALAKRFAVNTIRSLTASAHLQAITGGTLFRIDGRLRADVVQNCVVTLEPLDEKIDETFTMTFGGGEESDSMELDLSPDEDDPPEPLIDGVIDLGEVVAEHLALALDPFPRKVGAAMPEIMDEPVEIENKVSPFAALAGLKEKKK</sequence>
<reference evidence="2 3" key="1">
    <citation type="submission" date="2021-04" db="EMBL/GenBank/DDBJ databases">
        <title>Magnetospirillum sulfuroxidans sp. nov., a facultative chemolithoautotrophic sulfur-oxidizing alphaproteobacterium isolated from freshwater sediment and proposals for Paramagetospirillum gen. nov., and Magnetospirillaceae fam. nov.</title>
        <authorList>
            <person name="Koziaeva V."/>
            <person name="Geelhoed J.S."/>
            <person name="Sorokin D.Y."/>
            <person name="Grouzdev D.S."/>
        </authorList>
    </citation>
    <scope>NUCLEOTIDE SEQUENCE [LARGE SCALE GENOMIC DNA]</scope>
    <source>
        <strain evidence="2 3">J10</strain>
    </source>
</reference>
<dbReference type="InterPro" id="IPR003772">
    <property type="entry name" value="YceD"/>
</dbReference>
<keyword evidence="3" id="KW-1185">Reference proteome</keyword>
<protein>
    <submittedName>
        <fullName evidence="2">DUF177 domain-containing protein</fullName>
    </submittedName>
</protein>
<organism evidence="2 3">
    <name type="scientific">Magnetospirillum sulfuroxidans</name>
    <dbReference type="NCBI Taxonomy" id="611300"/>
    <lineage>
        <taxon>Bacteria</taxon>
        <taxon>Pseudomonadati</taxon>
        <taxon>Pseudomonadota</taxon>
        <taxon>Alphaproteobacteria</taxon>
        <taxon>Rhodospirillales</taxon>
        <taxon>Rhodospirillaceae</taxon>
        <taxon>Magnetospirillum</taxon>
    </lineage>
</organism>
<proteinExistence type="predicted"/>
<dbReference type="RefSeq" id="WP_211546073.1">
    <property type="nucleotide sequence ID" value="NZ_JAGTUF010000001.1"/>
</dbReference>
<comment type="caution">
    <text evidence="2">The sequence shown here is derived from an EMBL/GenBank/DDBJ whole genome shotgun (WGS) entry which is preliminary data.</text>
</comment>
<feature type="compositionally biased region" description="Acidic residues" evidence="1">
    <location>
        <begin position="100"/>
        <end position="117"/>
    </location>
</feature>
<evidence type="ECO:0000256" key="1">
    <source>
        <dbReference type="SAM" id="MobiDB-lite"/>
    </source>
</evidence>
<dbReference type="Proteomes" id="UP000680714">
    <property type="component" value="Unassembled WGS sequence"/>
</dbReference>
<feature type="region of interest" description="Disordered" evidence="1">
    <location>
        <begin position="97"/>
        <end position="118"/>
    </location>
</feature>
<name>A0ABS5I8W0_9PROT</name>
<dbReference type="Pfam" id="PF02620">
    <property type="entry name" value="YceD"/>
    <property type="match status" value="1"/>
</dbReference>
<evidence type="ECO:0000313" key="2">
    <source>
        <dbReference type="EMBL" id="MBR9970587.1"/>
    </source>
</evidence>
<dbReference type="EMBL" id="JAGTUF010000001">
    <property type="protein sequence ID" value="MBR9970587.1"/>
    <property type="molecule type" value="Genomic_DNA"/>
</dbReference>
<evidence type="ECO:0000313" key="3">
    <source>
        <dbReference type="Proteomes" id="UP000680714"/>
    </source>
</evidence>